<feature type="compositionally biased region" description="Basic and acidic residues" evidence="1">
    <location>
        <begin position="116"/>
        <end position="126"/>
    </location>
</feature>
<organism evidence="3 4">
    <name type="scientific">Fusarium pseudocircinatum</name>
    <dbReference type="NCBI Taxonomy" id="56676"/>
    <lineage>
        <taxon>Eukaryota</taxon>
        <taxon>Fungi</taxon>
        <taxon>Dikarya</taxon>
        <taxon>Ascomycota</taxon>
        <taxon>Pezizomycotina</taxon>
        <taxon>Sordariomycetes</taxon>
        <taxon>Hypocreomycetidae</taxon>
        <taxon>Hypocreales</taxon>
        <taxon>Nectriaceae</taxon>
        <taxon>Fusarium</taxon>
        <taxon>Fusarium fujikuroi species complex</taxon>
    </lineage>
</organism>
<proteinExistence type="predicted"/>
<dbReference type="PANTHER" id="PTHR33112">
    <property type="entry name" value="DOMAIN PROTEIN, PUTATIVE-RELATED"/>
    <property type="match status" value="1"/>
</dbReference>
<dbReference type="Pfam" id="PF06985">
    <property type="entry name" value="HET"/>
    <property type="match status" value="1"/>
</dbReference>
<dbReference type="InterPro" id="IPR010730">
    <property type="entry name" value="HET"/>
</dbReference>
<feature type="region of interest" description="Disordered" evidence="1">
    <location>
        <begin position="104"/>
        <end position="126"/>
    </location>
</feature>
<keyword evidence="4" id="KW-1185">Reference proteome</keyword>
<name>A0A8H5NUZ6_9HYPO</name>
<dbReference type="PANTHER" id="PTHR33112:SF12">
    <property type="entry name" value="HETEROKARYON INCOMPATIBILITY DOMAIN-CONTAINING PROTEIN"/>
    <property type="match status" value="1"/>
</dbReference>
<accession>A0A8H5NUZ6</accession>
<comment type="caution">
    <text evidence="3">The sequence shown here is derived from an EMBL/GenBank/DDBJ whole genome shotgun (WGS) entry which is preliminary data.</text>
</comment>
<evidence type="ECO:0000313" key="4">
    <source>
        <dbReference type="Proteomes" id="UP000546213"/>
    </source>
</evidence>
<feature type="domain" description="Heterokaryon incompatibility" evidence="2">
    <location>
        <begin position="272"/>
        <end position="430"/>
    </location>
</feature>
<gene>
    <name evidence="3" type="ORF">FPCIR_11835</name>
</gene>
<reference evidence="3 4" key="1">
    <citation type="submission" date="2020-05" db="EMBL/GenBank/DDBJ databases">
        <title>Identification and distribution of gene clusters putatively required for synthesis of sphingolipid metabolism inhibitors in phylogenetically diverse species of the filamentous fungus Fusarium.</title>
        <authorList>
            <person name="Kim H.-S."/>
            <person name="Busman M."/>
            <person name="Brown D.W."/>
            <person name="Divon H."/>
            <person name="Uhlig S."/>
            <person name="Proctor R.H."/>
        </authorList>
    </citation>
    <scope>NUCLEOTIDE SEQUENCE [LARGE SCALE GENOMIC DNA]</scope>
    <source>
        <strain evidence="3 4">NRRL 36939</strain>
    </source>
</reference>
<dbReference type="AlphaFoldDB" id="A0A8H5NUZ6"/>
<evidence type="ECO:0000256" key="1">
    <source>
        <dbReference type="SAM" id="MobiDB-lite"/>
    </source>
</evidence>
<protein>
    <submittedName>
        <fullName evidence="3">Het-domain-containing protein</fullName>
    </submittedName>
</protein>
<dbReference type="EMBL" id="JAAOAS010000370">
    <property type="protein sequence ID" value="KAF5577928.1"/>
    <property type="molecule type" value="Genomic_DNA"/>
</dbReference>
<dbReference type="OrthoDB" id="2975793at2759"/>
<sequence length="762" mass="85949">MSQNLQTQNLCKQCVDIGVPDLLTTEIIEGAHFRPHDFETMSDTTTSPGLWARLGTNSEKTVRLGLATEIRGRRSCPFCEMVDHVLIPELFRPPHETRAIYAERNREKPSYGSLEPARHHSNSDESPKIYITVEGGAFTRIVVAEFGFKTLAEGEKDVWVTSRDDRMDKFPDRAHMTSVEQANTILHAMDTIRHGDKPSKRGIIEDVWKSRIADLGQVDTSPILEAASRCLDEWESIPERTIETFQTPLAFDIMLIDVKESCLVNKTTAETYLALSYVWGGDQKAKLYTHNRQALQTSKALDTLQLSQVVKDAMEFTVNLGHSFLWVDALCIEQNEDSQQKKEQLRIMDKIYQSSYVTLVAWTVTSSNSPLPGVGSTQLRPQVMIRTISLPSDVGQLPVILKNRLSRDLKHITGHGAFFHYDTRAWTLQERLLSERCLLFHHRDTIFCFKNHQDSSRSPWAAGINSLGVAKNNLFEFLTIIGDRPDHLEAIGMLYADNYANIMGTQAILTVSFAKHLASYSRLIEAYSKLCLTKSSDRLIAVTRILEFLRPIIGDTVQGIPISHLPFSLAWDFPFSAKGYERNSGFPSWTWAGWNCHVSCSGLYLNDILVDTSSIYGSESPNDARRLLCEVKDSAIVPKEISGARPEAWLGTIKMLHFAAKTISSDQCWFRGGKTESDKVYLYNSDEFGDLDYSFKVEEMDKRKASCGFILLSHAISERNAFPFTALFVCWDGPLASRLSTCGFTENGFNSLNWVEKEVSLQ</sequence>
<evidence type="ECO:0000259" key="2">
    <source>
        <dbReference type="Pfam" id="PF06985"/>
    </source>
</evidence>
<dbReference type="Proteomes" id="UP000546213">
    <property type="component" value="Unassembled WGS sequence"/>
</dbReference>
<evidence type="ECO:0000313" key="3">
    <source>
        <dbReference type="EMBL" id="KAF5577928.1"/>
    </source>
</evidence>